<evidence type="ECO:0000256" key="1">
    <source>
        <dbReference type="ARBA" id="ARBA00004413"/>
    </source>
</evidence>
<comment type="subcellular location">
    <subcellularLocation>
        <location evidence="1">Cell membrane</location>
        <topology evidence="1">Peripheral membrane protein</topology>
        <orientation evidence="1">Cytoplasmic side</orientation>
    </subcellularLocation>
</comment>
<dbReference type="NCBIfam" id="TIGR03499">
    <property type="entry name" value="FlhF"/>
    <property type="match status" value="1"/>
</dbReference>
<dbReference type="EMBL" id="JAUSTQ010000003">
    <property type="protein sequence ID" value="MDQ0159076.1"/>
    <property type="molecule type" value="Genomic_DNA"/>
</dbReference>
<comment type="similarity">
    <text evidence="2">Belongs to the GTP-binding SRP family.</text>
</comment>
<keyword evidence="8" id="KW-0653">Protein transport</keyword>
<keyword evidence="18" id="KW-1185">Reference proteome</keyword>
<sequence length="381" mass="43607">MRVKKYTAPTMPEAMKHVRKELGDSAVILNSKEKNTKGFLGLFKKKNIEVVAAVDPSPMQQTKSNRVKEPNVNFQLDHQPSLNLKQPTQEPSSHDQDLIKEIKELRESLKDSSQNSNYYPKPIDSIAYNLKHLGIDQDTIQELMEPVLTEYYTNRKSQDTSAYWQIVKDQIFHKMESATQYEQDARSKHIFLFGPTGVGKTTTLAKLAADASINQGLDVGLITLDTFRIAAVDQLKTYAKILNLPVEVAYNHEDFLQAKEKFTDKEIVFVDTPGRNFREDRYIEEMKQFVEFEDHDELFCVLSLTSKEEDIDDIYSKFNGLSINQVILTKLDETSHLGSILNLWQQHQFKIAYLTTGQDVPDDIEPPSPQRMTDLIVGDQS</sequence>
<evidence type="ECO:0000313" key="17">
    <source>
        <dbReference type="EMBL" id="MDQ0159076.1"/>
    </source>
</evidence>
<keyword evidence="6" id="KW-0547">Nucleotide-binding</keyword>
<dbReference type="SMART" id="SM00962">
    <property type="entry name" value="SRP54"/>
    <property type="match status" value="1"/>
</dbReference>
<evidence type="ECO:0000259" key="15">
    <source>
        <dbReference type="SMART" id="SM00382"/>
    </source>
</evidence>
<evidence type="ECO:0000256" key="8">
    <source>
        <dbReference type="ARBA" id="ARBA00022927"/>
    </source>
</evidence>
<accession>A0ABT9VDS1</accession>
<evidence type="ECO:0000313" key="18">
    <source>
        <dbReference type="Proteomes" id="UP001224359"/>
    </source>
</evidence>
<evidence type="ECO:0000256" key="14">
    <source>
        <dbReference type="SAM" id="MobiDB-lite"/>
    </source>
</evidence>
<proteinExistence type="inferred from homology"/>
<evidence type="ECO:0000259" key="16">
    <source>
        <dbReference type="SMART" id="SM00962"/>
    </source>
</evidence>
<evidence type="ECO:0000256" key="10">
    <source>
        <dbReference type="ARBA" id="ARBA00023136"/>
    </source>
</evidence>
<feature type="domain" description="SRP54-type proteins GTP-binding" evidence="16">
    <location>
        <begin position="187"/>
        <end position="378"/>
    </location>
</feature>
<evidence type="ECO:0000256" key="2">
    <source>
        <dbReference type="ARBA" id="ARBA00008531"/>
    </source>
</evidence>
<evidence type="ECO:0000256" key="9">
    <source>
        <dbReference type="ARBA" id="ARBA00023134"/>
    </source>
</evidence>
<keyword evidence="17" id="KW-0969">Cilium</keyword>
<name>A0ABT9VDS1_9BACI</name>
<evidence type="ECO:0000256" key="7">
    <source>
        <dbReference type="ARBA" id="ARBA00022795"/>
    </source>
</evidence>
<dbReference type="RefSeq" id="WP_306975265.1">
    <property type="nucleotide sequence ID" value="NZ_JAUSTQ010000003.1"/>
</dbReference>
<dbReference type="InterPro" id="IPR020006">
    <property type="entry name" value="FlhF"/>
</dbReference>
<keyword evidence="9" id="KW-0342">GTP-binding</keyword>
<feature type="region of interest" description="Disordered" evidence="14">
    <location>
        <begin position="360"/>
        <end position="381"/>
    </location>
</feature>
<dbReference type="InterPro" id="IPR027417">
    <property type="entry name" value="P-loop_NTPase"/>
</dbReference>
<protein>
    <recommendedName>
        <fullName evidence="3 13">Flagellar biosynthesis protein FlhF</fullName>
    </recommendedName>
</protein>
<reference evidence="17 18" key="1">
    <citation type="submission" date="2023-07" db="EMBL/GenBank/DDBJ databases">
        <title>Genomic Encyclopedia of Type Strains, Phase IV (KMG-IV): sequencing the most valuable type-strain genomes for metagenomic binning, comparative biology and taxonomic classification.</title>
        <authorList>
            <person name="Goeker M."/>
        </authorList>
    </citation>
    <scope>NUCLEOTIDE SEQUENCE [LARGE SCALE GENOMIC DNA]</scope>
    <source>
        <strain evidence="17 18">DSM 16460</strain>
    </source>
</reference>
<dbReference type="PANTHER" id="PTHR43134:SF3">
    <property type="entry name" value="FLAGELLAR BIOSYNTHESIS PROTEIN FLHF"/>
    <property type="match status" value="1"/>
</dbReference>
<evidence type="ECO:0000256" key="3">
    <source>
        <dbReference type="ARBA" id="ARBA00014919"/>
    </source>
</evidence>
<dbReference type="InterPro" id="IPR000897">
    <property type="entry name" value="SRP54_GTPase_dom"/>
</dbReference>
<dbReference type="CDD" id="cd17873">
    <property type="entry name" value="FlhF"/>
    <property type="match status" value="1"/>
</dbReference>
<dbReference type="Proteomes" id="UP001224359">
    <property type="component" value="Unassembled WGS sequence"/>
</dbReference>
<dbReference type="SUPFAM" id="SSF52540">
    <property type="entry name" value="P-loop containing nucleoside triphosphate hydrolases"/>
    <property type="match status" value="1"/>
</dbReference>
<dbReference type="Gene3D" id="3.40.50.300">
    <property type="entry name" value="P-loop containing nucleotide triphosphate hydrolases"/>
    <property type="match status" value="1"/>
</dbReference>
<dbReference type="SMART" id="SM00382">
    <property type="entry name" value="AAA"/>
    <property type="match status" value="1"/>
</dbReference>
<dbReference type="InterPro" id="IPR047040">
    <property type="entry name" value="FlhF__GTPase_dom"/>
</dbReference>
<dbReference type="InterPro" id="IPR003593">
    <property type="entry name" value="AAA+_ATPase"/>
</dbReference>
<keyword evidence="10" id="KW-0472">Membrane</keyword>
<evidence type="ECO:0000256" key="5">
    <source>
        <dbReference type="ARBA" id="ARBA00022475"/>
    </source>
</evidence>
<keyword evidence="17" id="KW-0966">Cell projection</keyword>
<keyword evidence="11" id="KW-1006">Bacterial flagellum protein export</keyword>
<gene>
    <name evidence="17" type="ORF">J2S77_001040</name>
</gene>
<keyword evidence="17" id="KW-0282">Flagellum</keyword>
<evidence type="ECO:0000256" key="11">
    <source>
        <dbReference type="ARBA" id="ARBA00023225"/>
    </source>
</evidence>
<dbReference type="Gene3D" id="1.20.120.1380">
    <property type="entry name" value="Flagellar FlhF biosynthesis protein, N domain"/>
    <property type="match status" value="1"/>
</dbReference>
<keyword evidence="4" id="KW-0813">Transport</keyword>
<comment type="caution">
    <text evidence="17">The sequence shown here is derived from an EMBL/GenBank/DDBJ whole genome shotgun (WGS) entry which is preliminary data.</text>
</comment>
<keyword evidence="5" id="KW-1003">Cell membrane</keyword>
<dbReference type="PANTHER" id="PTHR43134">
    <property type="entry name" value="SIGNAL RECOGNITION PARTICLE RECEPTOR SUBUNIT ALPHA"/>
    <property type="match status" value="1"/>
</dbReference>
<evidence type="ECO:0000256" key="6">
    <source>
        <dbReference type="ARBA" id="ARBA00022741"/>
    </source>
</evidence>
<organism evidence="17 18">
    <name type="scientific">Alkalibacillus salilacus</name>
    <dbReference type="NCBI Taxonomy" id="284582"/>
    <lineage>
        <taxon>Bacteria</taxon>
        <taxon>Bacillati</taxon>
        <taxon>Bacillota</taxon>
        <taxon>Bacilli</taxon>
        <taxon>Bacillales</taxon>
        <taxon>Bacillaceae</taxon>
        <taxon>Alkalibacillus</taxon>
    </lineage>
</organism>
<comment type="function">
    <text evidence="12">Necessary for flagellar biosynthesis. May be involved in translocation of the flagellum.</text>
</comment>
<evidence type="ECO:0000256" key="4">
    <source>
        <dbReference type="ARBA" id="ARBA00022448"/>
    </source>
</evidence>
<keyword evidence="7" id="KW-1005">Bacterial flagellum biogenesis</keyword>
<evidence type="ECO:0000256" key="13">
    <source>
        <dbReference type="NCBIfam" id="TIGR03499"/>
    </source>
</evidence>
<dbReference type="Pfam" id="PF00448">
    <property type="entry name" value="SRP54"/>
    <property type="match status" value="1"/>
</dbReference>
<evidence type="ECO:0000256" key="12">
    <source>
        <dbReference type="ARBA" id="ARBA00025337"/>
    </source>
</evidence>
<feature type="domain" description="AAA+ ATPase" evidence="15">
    <location>
        <begin position="186"/>
        <end position="332"/>
    </location>
</feature>